<dbReference type="InterPro" id="IPR012337">
    <property type="entry name" value="RNaseH-like_sf"/>
</dbReference>
<reference evidence="2 3" key="1">
    <citation type="submission" date="2024-11" db="EMBL/GenBank/DDBJ databases">
        <title>A near-complete genome assembly of Cinchona calisaya.</title>
        <authorList>
            <person name="Lian D.C."/>
            <person name="Zhao X.W."/>
            <person name="Wei L."/>
        </authorList>
    </citation>
    <scope>NUCLEOTIDE SEQUENCE [LARGE SCALE GENOMIC DNA]</scope>
    <source>
        <tissue evidence="2">Nenye</tissue>
    </source>
</reference>
<dbReference type="Proteomes" id="UP001630127">
    <property type="component" value="Unassembled WGS sequence"/>
</dbReference>
<dbReference type="SUPFAM" id="SSF53098">
    <property type="entry name" value="Ribonuclease H-like"/>
    <property type="match status" value="1"/>
</dbReference>
<dbReference type="Pfam" id="PF05699">
    <property type="entry name" value="Dimer_Tnp_hAT"/>
    <property type="match status" value="1"/>
</dbReference>
<comment type="caution">
    <text evidence="2">The sequence shown here is derived from an EMBL/GenBank/DDBJ whole genome shotgun (WGS) entry which is preliminary data.</text>
</comment>
<dbReference type="InterPro" id="IPR008906">
    <property type="entry name" value="HATC_C_dom"/>
</dbReference>
<evidence type="ECO:0000313" key="2">
    <source>
        <dbReference type="EMBL" id="KAL3506746.1"/>
    </source>
</evidence>
<keyword evidence="3" id="KW-1185">Reference proteome</keyword>
<protein>
    <recommendedName>
        <fullName evidence="1">HAT C-terminal dimerisation domain-containing protein</fullName>
    </recommendedName>
</protein>
<accession>A0ABD2YIK5</accession>
<name>A0ABD2YIK5_9GENT</name>
<evidence type="ECO:0000259" key="1">
    <source>
        <dbReference type="Pfam" id="PF05699"/>
    </source>
</evidence>
<feature type="domain" description="HAT C-terminal dimerisation" evidence="1">
    <location>
        <begin position="99"/>
        <end position="169"/>
    </location>
</feature>
<dbReference type="PANTHER" id="PTHR32166:SF123">
    <property type="entry name" value="BED-TYPE DOMAIN-CONTAINING PROTEIN"/>
    <property type="match status" value="1"/>
</dbReference>
<evidence type="ECO:0000313" key="3">
    <source>
        <dbReference type="Proteomes" id="UP001630127"/>
    </source>
</evidence>
<dbReference type="AlphaFoldDB" id="A0ABD2YIK5"/>
<gene>
    <name evidence="2" type="ORF">ACH5RR_032128</name>
</gene>
<dbReference type="EMBL" id="JBJUIK010000013">
    <property type="protein sequence ID" value="KAL3506746.1"/>
    <property type="molecule type" value="Genomic_DNA"/>
</dbReference>
<sequence length="179" mass="21404">MLLFFKIQQDYFCRYEHVFEIIDKRWEDQLGQPLHAAGYFLNPQYKYSSDFQSDVNVKRGLYDSIARMVEDPNERLKIDMQLDYFRDAKGLFGIQTAILTRNKKSPADWWESYGDECPELKNFAIRILSLTCNSLGCERNWNAFELVHAKRRNRLAPKRMNDLVFVMYNLKLQERQRQG</sequence>
<organism evidence="2 3">
    <name type="scientific">Cinchona calisaya</name>
    <dbReference type="NCBI Taxonomy" id="153742"/>
    <lineage>
        <taxon>Eukaryota</taxon>
        <taxon>Viridiplantae</taxon>
        <taxon>Streptophyta</taxon>
        <taxon>Embryophyta</taxon>
        <taxon>Tracheophyta</taxon>
        <taxon>Spermatophyta</taxon>
        <taxon>Magnoliopsida</taxon>
        <taxon>eudicotyledons</taxon>
        <taxon>Gunneridae</taxon>
        <taxon>Pentapetalae</taxon>
        <taxon>asterids</taxon>
        <taxon>lamiids</taxon>
        <taxon>Gentianales</taxon>
        <taxon>Rubiaceae</taxon>
        <taxon>Cinchonoideae</taxon>
        <taxon>Cinchoneae</taxon>
        <taxon>Cinchona</taxon>
    </lineage>
</organism>
<proteinExistence type="predicted"/>
<dbReference type="PANTHER" id="PTHR32166">
    <property type="entry name" value="OSJNBA0013A04.12 PROTEIN"/>
    <property type="match status" value="1"/>
</dbReference>